<name>A0A1S7QT58_AGRTU</name>
<reference evidence="2 3" key="1">
    <citation type="submission" date="2016-01" db="EMBL/GenBank/DDBJ databases">
        <authorList>
            <person name="Oliw E.H."/>
        </authorList>
    </citation>
    <scope>NUCLEOTIDE SEQUENCE [LARGE SCALE GENOMIC DNA]</scope>
    <source>
        <strain evidence="2 3">Kerr 14</strain>
    </source>
</reference>
<evidence type="ECO:0000256" key="1">
    <source>
        <dbReference type="SAM" id="MobiDB-lite"/>
    </source>
</evidence>
<organism evidence="2 3">
    <name type="scientific">Agrobacterium tumefaciens str. Kerr 14</name>
    <dbReference type="NCBI Taxonomy" id="1183424"/>
    <lineage>
        <taxon>Bacteria</taxon>
        <taxon>Pseudomonadati</taxon>
        <taxon>Pseudomonadota</taxon>
        <taxon>Alphaproteobacteria</taxon>
        <taxon>Hyphomicrobiales</taxon>
        <taxon>Rhizobiaceae</taxon>
        <taxon>Rhizobium/Agrobacterium group</taxon>
        <taxon>Agrobacterium</taxon>
        <taxon>Agrobacterium tumefaciens complex</taxon>
    </lineage>
</organism>
<evidence type="ECO:0000313" key="2">
    <source>
        <dbReference type="EMBL" id="CUX41275.1"/>
    </source>
</evidence>
<dbReference type="EMBL" id="FBWC01000017">
    <property type="protein sequence ID" value="CUX41275.1"/>
    <property type="molecule type" value="Genomic_DNA"/>
</dbReference>
<sequence>MAAVKSDNARAEPVRSDILVPWQIKGAPEEPGRHGKSGGQWFGSDEATSERRTIPERPRSATGANHAAQGAR</sequence>
<accession>A0A1S7QT58</accession>
<dbReference type="Proteomes" id="UP000191897">
    <property type="component" value="Unassembled WGS sequence"/>
</dbReference>
<proteinExistence type="predicted"/>
<gene>
    <name evidence="2" type="ORF">AGR4C_Cc80461</name>
</gene>
<protein>
    <submittedName>
        <fullName evidence="2">Uncharacterized protein</fullName>
    </submittedName>
</protein>
<feature type="compositionally biased region" description="Basic and acidic residues" evidence="1">
    <location>
        <begin position="48"/>
        <end position="59"/>
    </location>
</feature>
<dbReference type="AlphaFoldDB" id="A0A1S7QT58"/>
<evidence type="ECO:0000313" key="3">
    <source>
        <dbReference type="Proteomes" id="UP000191897"/>
    </source>
</evidence>
<feature type="region of interest" description="Disordered" evidence="1">
    <location>
        <begin position="20"/>
        <end position="72"/>
    </location>
</feature>